<reference evidence="4 5" key="1">
    <citation type="submission" date="2020-08" db="EMBL/GenBank/DDBJ databases">
        <title>Genomic Encyclopedia of Type Strains, Phase IV (KMG-IV): sequencing the most valuable type-strain genomes for metagenomic binning, comparative biology and taxonomic classification.</title>
        <authorList>
            <person name="Goeker M."/>
        </authorList>
    </citation>
    <scope>NUCLEOTIDE SEQUENCE [LARGE SCALE GENOMIC DNA]</scope>
    <source>
        <strain evidence="4 5">DSM 11275</strain>
    </source>
</reference>
<dbReference type="RefSeq" id="WP_183718915.1">
    <property type="nucleotide sequence ID" value="NZ_JACHGO010000004.1"/>
</dbReference>
<proteinExistence type="predicted"/>
<dbReference type="PANTHER" id="PTHR47233:SF3">
    <property type="entry name" value="CHEMOTAXIS PROTEIN CHEV"/>
    <property type="match status" value="1"/>
</dbReference>
<dbReference type="GO" id="GO:0000160">
    <property type="term" value="P:phosphorelay signal transduction system"/>
    <property type="evidence" value="ECO:0007669"/>
    <property type="project" value="InterPro"/>
</dbReference>
<sequence length="347" mass="38562">MSQSNILLEAGTNELEVVEFYLDEFVAPSGEAPQLDENGQPVPAPSYRGYYGVNVAKVLEIIRMPKVTELPEVQHPSVLGAFNLRSRIIPLVDLAMWLGKTHPINEEQPKTIVTEFNNVTTAFMVSGVNRIHRISWEQVEPPNKYVAAVSNNTVIGVVKLEDRIIFLLDLEKVVANLNPKLGLRLDDLGKDWSNSGYRALVADDSALVREMLRDLMEKAGFTVEVVSNGRAAWERLEDIKRRCEEDGQPISDFVHVVVSDIEMPVMDGLNLTHRIKTDHVLSKLPVILFSSLITDKLRHKGDSVGADDQISKPEVTQLARRAMVLIKAREEEAAAVAGGKHMTSQAV</sequence>
<feature type="modified residue" description="4-aspartylphosphate" evidence="1">
    <location>
        <position position="260"/>
    </location>
</feature>
<accession>A0A7W8C0N5</accession>
<keyword evidence="1" id="KW-0597">Phosphoprotein</keyword>
<dbReference type="InterPro" id="IPR036061">
    <property type="entry name" value="CheW-like_dom_sf"/>
</dbReference>
<dbReference type="InterPro" id="IPR011006">
    <property type="entry name" value="CheY-like_superfamily"/>
</dbReference>
<dbReference type="Gene3D" id="2.40.50.180">
    <property type="entry name" value="CheA-289, Domain 4"/>
    <property type="match status" value="1"/>
</dbReference>
<organism evidence="4 5">
    <name type="scientific">Desulfovibrio intestinalis</name>
    <dbReference type="NCBI Taxonomy" id="58621"/>
    <lineage>
        <taxon>Bacteria</taxon>
        <taxon>Pseudomonadati</taxon>
        <taxon>Thermodesulfobacteriota</taxon>
        <taxon>Desulfovibrionia</taxon>
        <taxon>Desulfovibrionales</taxon>
        <taxon>Desulfovibrionaceae</taxon>
        <taxon>Desulfovibrio</taxon>
    </lineage>
</organism>
<feature type="domain" description="Response regulatory" evidence="2">
    <location>
        <begin position="198"/>
        <end position="327"/>
    </location>
</feature>
<dbReference type="PANTHER" id="PTHR47233">
    <property type="entry name" value="CHEMOTAXIS PROTEIN CHEV"/>
    <property type="match status" value="1"/>
</dbReference>
<keyword evidence="5" id="KW-1185">Reference proteome</keyword>
<feature type="domain" description="CheW-like" evidence="3">
    <location>
        <begin position="36"/>
        <end position="179"/>
    </location>
</feature>
<dbReference type="Pfam" id="PF00072">
    <property type="entry name" value="Response_reg"/>
    <property type="match status" value="1"/>
</dbReference>
<dbReference type="InterPro" id="IPR001789">
    <property type="entry name" value="Sig_transdc_resp-reg_receiver"/>
</dbReference>
<dbReference type="Proteomes" id="UP000539075">
    <property type="component" value="Unassembled WGS sequence"/>
</dbReference>
<dbReference type="SMART" id="SM00448">
    <property type="entry name" value="REC"/>
    <property type="match status" value="1"/>
</dbReference>
<evidence type="ECO:0000313" key="4">
    <source>
        <dbReference type="EMBL" id="MBB5143411.1"/>
    </source>
</evidence>
<dbReference type="SUPFAM" id="SSF50341">
    <property type="entry name" value="CheW-like"/>
    <property type="match status" value="1"/>
</dbReference>
<dbReference type="PROSITE" id="PS50851">
    <property type="entry name" value="CHEW"/>
    <property type="match status" value="1"/>
</dbReference>
<dbReference type="GO" id="GO:0006935">
    <property type="term" value="P:chemotaxis"/>
    <property type="evidence" value="ECO:0007669"/>
    <property type="project" value="InterPro"/>
</dbReference>
<protein>
    <submittedName>
        <fullName evidence="4">Two-component system chemotaxis response regulator CheV</fullName>
    </submittedName>
</protein>
<dbReference type="InterPro" id="IPR002545">
    <property type="entry name" value="CheW-lke_dom"/>
</dbReference>
<dbReference type="Gene3D" id="3.40.50.2300">
    <property type="match status" value="1"/>
</dbReference>
<evidence type="ECO:0000256" key="1">
    <source>
        <dbReference type="PROSITE-ProRule" id="PRU00169"/>
    </source>
</evidence>
<evidence type="ECO:0000259" key="3">
    <source>
        <dbReference type="PROSITE" id="PS50851"/>
    </source>
</evidence>
<gene>
    <name evidence="4" type="ORF">HNQ38_001508</name>
</gene>
<dbReference type="InterPro" id="IPR024181">
    <property type="entry name" value="Chemotax_regulator_CheV"/>
</dbReference>
<dbReference type="Pfam" id="PF01584">
    <property type="entry name" value="CheW"/>
    <property type="match status" value="1"/>
</dbReference>
<dbReference type="Gene3D" id="2.30.30.40">
    <property type="entry name" value="SH3 Domains"/>
    <property type="match status" value="1"/>
</dbReference>
<dbReference type="PROSITE" id="PS50110">
    <property type="entry name" value="RESPONSE_REGULATORY"/>
    <property type="match status" value="1"/>
</dbReference>
<dbReference type="SMART" id="SM00260">
    <property type="entry name" value="CheW"/>
    <property type="match status" value="1"/>
</dbReference>
<dbReference type="SUPFAM" id="SSF52172">
    <property type="entry name" value="CheY-like"/>
    <property type="match status" value="1"/>
</dbReference>
<evidence type="ECO:0000313" key="5">
    <source>
        <dbReference type="Proteomes" id="UP000539075"/>
    </source>
</evidence>
<dbReference type="AlphaFoldDB" id="A0A7W8C0N5"/>
<evidence type="ECO:0000259" key="2">
    <source>
        <dbReference type="PROSITE" id="PS50110"/>
    </source>
</evidence>
<dbReference type="EMBL" id="JACHGO010000004">
    <property type="protein sequence ID" value="MBB5143411.1"/>
    <property type="molecule type" value="Genomic_DNA"/>
</dbReference>
<dbReference type="PIRSF" id="PIRSF002867">
    <property type="entry name" value="CheV"/>
    <property type="match status" value="1"/>
</dbReference>
<comment type="caution">
    <text evidence="4">The sequence shown here is derived from an EMBL/GenBank/DDBJ whole genome shotgun (WGS) entry which is preliminary data.</text>
</comment>
<name>A0A7W8C0N5_9BACT</name>